<feature type="domain" description="U-box" evidence="1">
    <location>
        <begin position="652"/>
        <end position="718"/>
    </location>
</feature>
<accession>A0A6C0IZY9</accession>
<dbReference type="GO" id="GO:0000151">
    <property type="term" value="C:ubiquitin ligase complex"/>
    <property type="evidence" value="ECO:0007669"/>
    <property type="project" value="InterPro"/>
</dbReference>
<evidence type="ECO:0000313" key="2">
    <source>
        <dbReference type="EMBL" id="QHT97257.1"/>
    </source>
</evidence>
<dbReference type="AlphaFoldDB" id="A0A6C0IZY9"/>
<dbReference type="GO" id="GO:0000209">
    <property type="term" value="P:protein polyubiquitination"/>
    <property type="evidence" value="ECO:0007669"/>
    <property type="project" value="TreeGrafter"/>
</dbReference>
<dbReference type="GO" id="GO:0034450">
    <property type="term" value="F:ubiquitin-ubiquitin ligase activity"/>
    <property type="evidence" value="ECO:0007669"/>
    <property type="project" value="InterPro"/>
</dbReference>
<dbReference type="SMART" id="SM00504">
    <property type="entry name" value="Ubox"/>
    <property type="match status" value="1"/>
</dbReference>
<protein>
    <recommendedName>
        <fullName evidence="1">U-box domain-containing protein</fullName>
    </recommendedName>
</protein>
<evidence type="ECO:0000259" key="1">
    <source>
        <dbReference type="SMART" id="SM00504"/>
    </source>
</evidence>
<dbReference type="GO" id="GO:0005634">
    <property type="term" value="C:nucleus"/>
    <property type="evidence" value="ECO:0007669"/>
    <property type="project" value="TreeGrafter"/>
</dbReference>
<dbReference type="GO" id="GO:0036503">
    <property type="term" value="P:ERAD pathway"/>
    <property type="evidence" value="ECO:0007669"/>
    <property type="project" value="InterPro"/>
</dbReference>
<dbReference type="GO" id="GO:0005737">
    <property type="term" value="C:cytoplasm"/>
    <property type="evidence" value="ECO:0007669"/>
    <property type="project" value="TreeGrafter"/>
</dbReference>
<dbReference type="InterPro" id="IPR013083">
    <property type="entry name" value="Znf_RING/FYVE/PHD"/>
</dbReference>
<dbReference type="InterPro" id="IPR045132">
    <property type="entry name" value="UBE4"/>
</dbReference>
<dbReference type="Gene3D" id="3.30.40.10">
    <property type="entry name" value="Zinc/RING finger domain, C3HC4 (zinc finger)"/>
    <property type="match status" value="1"/>
</dbReference>
<reference evidence="2" key="1">
    <citation type="journal article" date="2020" name="Nature">
        <title>Giant virus diversity and host interactions through global metagenomics.</title>
        <authorList>
            <person name="Schulz F."/>
            <person name="Roux S."/>
            <person name="Paez-Espino D."/>
            <person name="Jungbluth S."/>
            <person name="Walsh D.A."/>
            <person name="Denef V.J."/>
            <person name="McMahon K.D."/>
            <person name="Konstantinidis K.T."/>
            <person name="Eloe-Fadrosh E.A."/>
            <person name="Kyrpides N.C."/>
            <person name="Woyke T."/>
        </authorList>
    </citation>
    <scope>NUCLEOTIDE SEQUENCE</scope>
    <source>
        <strain evidence="2">GVMAG-M-3300025138-11</strain>
    </source>
</reference>
<dbReference type="EMBL" id="MN740274">
    <property type="protein sequence ID" value="QHT97257.1"/>
    <property type="molecule type" value="Genomic_DNA"/>
</dbReference>
<dbReference type="InterPro" id="IPR003613">
    <property type="entry name" value="Ubox_domain"/>
</dbReference>
<proteinExistence type="predicted"/>
<sequence length="731" mass="87575">MNGINYLINLKKKDAIFIRDFKKYNIYDTLFLLSEDFCKKKFNNLVFNDSNFFENLFGIDYEEILTVHSCKYIPIILKNIMIAINSLNLNIRFETYDELLKNTNFTELIYKYAWNSEDYSETFIGLLIDSLDINNIDIELTNYLIKVFEKLYYLDKTKFHIWFKNLLEKHKDYSKTNIIVNNNLINHKVLTFLNKISLVFLQLFNHKFNGEYKIIDNGIFNIDLENKNLQNLSFSNILYIFIIKFCEISIIPTILKINYTKSQLLNLTDLYNIESDSVRWKTSIIGMKELFLKTMKKKIDTYTEQLKLYQNSVNRDFLSYFLNNFNIIFKTLNYFDNNAIKYPKNINSNIDIIYRYCIDIDFSINREQEIYESSINYCLKILKNKKFEYNLKSTVLYLLEKNFDILLIDSKELLNVLEDVYMLFEKNNDIEDYYKAELTDVINKIYFKLNSGNKIVLNTNTINILLTFSSSCFDDLILTISNINIYNNYNIYSNNNTTIFNNEEKRYYDIIQLNKLVLKFNQCINLIRNLLDNNSSSFIDDINCGKLVSLINHWLIQLDKKIEIKNFDFKKYLTTTDYFSWKFVSDFLYLVYLKYYKNENFIKNIRTDVTQHEDYLNILEKMLSKNNDIYIYIYDKLRNSVNNFSIKDIPLEFCDPILYTPIENPIILPESKVIIDKNTIINYLIHDSIDPFNRTPLTIEQVEEYNNKEEIIFKIKDFVKKFNNWKKTNSS</sequence>
<dbReference type="Pfam" id="PF04564">
    <property type="entry name" value="U-box"/>
    <property type="match status" value="1"/>
</dbReference>
<name>A0A6C0IZY9_9ZZZZ</name>
<organism evidence="2">
    <name type="scientific">viral metagenome</name>
    <dbReference type="NCBI Taxonomy" id="1070528"/>
    <lineage>
        <taxon>unclassified sequences</taxon>
        <taxon>metagenomes</taxon>
        <taxon>organismal metagenomes</taxon>
    </lineage>
</organism>
<dbReference type="PANTHER" id="PTHR13931">
    <property type="entry name" value="UBIQUITINATION FACTOR E4"/>
    <property type="match status" value="1"/>
</dbReference>
<dbReference type="SUPFAM" id="SSF57850">
    <property type="entry name" value="RING/U-box"/>
    <property type="match status" value="1"/>
</dbReference>
<dbReference type="PANTHER" id="PTHR13931:SF2">
    <property type="entry name" value="UBIQUITIN CONJUGATION FACTOR E4 B"/>
    <property type="match status" value="1"/>
</dbReference>